<organism evidence="1">
    <name type="scientific">Opuntia streptacantha</name>
    <name type="common">Prickly pear cactus</name>
    <name type="synonym">Opuntia cardona</name>
    <dbReference type="NCBI Taxonomy" id="393608"/>
    <lineage>
        <taxon>Eukaryota</taxon>
        <taxon>Viridiplantae</taxon>
        <taxon>Streptophyta</taxon>
        <taxon>Embryophyta</taxon>
        <taxon>Tracheophyta</taxon>
        <taxon>Spermatophyta</taxon>
        <taxon>Magnoliopsida</taxon>
        <taxon>eudicotyledons</taxon>
        <taxon>Gunneridae</taxon>
        <taxon>Pentapetalae</taxon>
        <taxon>Caryophyllales</taxon>
        <taxon>Cactineae</taxon>
        <taxon>Cactaceae</taxon>
        <taxon>Opuntioideae</taxon>
        <taxon>Opuntia</taxon>
    </lineage>
</organism>
<sequence length="112" mass="12936">MPEAVLHYLKDISQFPLQQIFTLGSCSIYSPADSCCFIGCFSSFCSPTCTSWVVLCLMMEIIVYNHQKLIFQKLIGPFPNIVRGLYNYLLFDWRLLMDSKDDRKASVQSYKN</sequence>
<reference evidence="1" key="1">
    <citation type="journal article" date="2013" name="J. Plant Res.">
        <title>Effect of fungi and light on seed germination of three Opuntia species from semiarid lands of central Mexico.</title>
        <authorList>
            <person name="Delgado-Sanchez P."/>
            <person name="Jimenez-Bremont J.F."/>
            <person name="Guerrero-Gonzalez Mde L."/>
            <person name="Flores J."/>
        </authorList>
    </citation>
    <scope>NUCLEOTIDE SEQUENCE</scope>
    <source>
        <tissue evidence="1">Cladode</tissue>
    </source>
</reference>
<dbReference type="EMBL" id="GISG01070156">
    <property type="protein sequence ID" value="MBA4629587.1"/>
    <property type="molecule type" value="Transcribed_RNA"/>
</dbReference>
<evidence type="ECO:0000313" key="1">
    <source>
        <dbReference type="EMBL" id="MBA4629587.1"/>
    </source>
</evidence>
<accession>A0A7C9CZN5</accession>
<reference evidence="1" key="2">
    <citation type="submission" date="2020-07" db="EMBL/GenBank/DDBJ databases">
        <authorList>
            <person name="Vera ALvarez R."/>
            <person name="Arias-Moreno D.M."/>
            <person name="Jimenez-Jacinto V."/>
            <person name="Jimenez-Bremont J.F."/>
            <person name="Swaminathan K."/>
            <person name="Moose S.P."/>
            <person name="Guerrero-Gonzalez M.L."/>
            <person name="Marino-Ramirez L."/>
            <person name="Landsman D."/>
            <person name="Rodriguez-Kessler M."/>
            <person name="Delgado-Sanchez P."/>
        </authorList>
    </citation>
    <scope>NUCLEOTIDE SEQUENCE</scope>
    <source>
        <tissue evidence="1">Cladode</tissue>
    </source>
</reference>
<proteinExistence type="predicted"/>
<protein>
    <submittedName>
        <fullName evidence="1">Uncharacterized protein</fullName>
    </submittedName>
</protein>
<name>A0A7C9CZN5_OPUST</name>
<dbReference type="AlphaFoldDB" id="A0A7C9CZN5"/>